<feature type="transmembrane region" description="Helical" evidence="11">
    <location>
        <begin position="124"/>
        <end position="145"/>
    </location>
</feature>
<dbReference type="PROSITE" id="PS50893">
    <property type="entry name" value="ABC_TRANSPORTER_2"/>
    <property type="match status" value="1"/>
</dbReference>
<dbReference type="Gene3D" id="1.10.3720.10">
    <property type="entry name" value="MetI-like"/>
    <property type="match status" value="1"/>
</dbReference>
<keyword evidence="9 11" id="KW-1133">Transmembrane helix</keyword>
<evidence type="ECO:0000256" key="9">
    <source>
        <dbReference type="ARBA" id="ARBA00022989"/>
    </source>
</evidence>
<feature type="transmembrane region" description="Helical" evidence="11">
    <location>
        <begin position="91"/>
        <end position="117"/>
    </location>
</feature>
<keyword evidence="8" id="KW-0067">ATP-binding</keyword>
<dbReference type="InterPro" id="IPR003439">
    <property type="entry name" value="ABC_transporter-like_ATP-bd"/>
</dbReference>
<feature type="transmembrane region" description="Helical" evidence="11">
    <location>
        <begin position="28"/>
        <end position="50"/>
    </location>
</feature>
<dbReference type="PANTHER" id="PTHR43297:SF2">
    <property type="entry name" value="DIPEPTIDE TRANSPORT ATP-BINDING PROTEIN DPPD"/>
    <property type="match status" value="1"/>
</dbReference>
<dbReference type="CDD" id="cd06261">
    <property type="entry name" value="TM_PBP2"/>
    <property type="match status" value="1"/>
</dbReference>
<dbReference type="Pfam" id="PF00005">
    <property type="entry name" value="ABC_tran"/>
    <property type="match status" value="1"/>
</dbReference>
<dbReference type="RefSeq" id="WP_077686344.1">
    <property type="nucleotide sequence ID" value="NZ_CP019606.1"/>
</dbReference>
<dbReference type="InterPro" id="IPR050388">
    <property type="entry name" value="ABC_Ni/Peptide_Import"/>
</dbReference>
<dbReference type="OrthoDB" id="5357528at2"/>
<name>A0A1Q2CPP9_9ACTN</name>
<proteinExistence type="inferred from homology"/>
<keyword evidence="7" id="KW-0547">Nucleotide-binding</keyword>
<dbReference type="FunFam" id="3.40.50.300:FF:000016">
    <property type="entry name" value="Oligopeptide ABC transporter ATP-binding component"/>
    <property type="match status" value="1"/>
</dbReference>
<dbReference type="PANTHER" id="PTHR43297">
    <property type="entry name" value="OLIGOPEPTIDE TRANSPORT ATP-BINDING PROTEIN APPD"/>
    <property type="match status" value="1"/>
</dbReference>
<sequence length="599" mass="63480">MSEVPVLAVPVTPVRKAGLVRRVLRNPVGLAAVAVLAVIGLAALLGGVLAPFDANQADAYKILADPGDGSLLGRDSAGRDILSRLLVSTQISVGASIVALVVALIIGVTAGLYAGYYKGWVDSVFSWVASLTMALPGIIVLLAARSVVGPSVWWAMVIFGVLMSPGFYRLVYASVSTVREELYVDAARVAGLSDTRIIARHILGVVRAPIIIQAAMVLGIAIAIQSGLEFLGIGDSQTPTWGSMLKDAFDSMYRKPLNMLWPALAIGLATVSLTLLANVMRDALERTVSRVKRRKRQAAGDKVAARNAAVLTHQDDARAAVRQGEVLLAVDDLRVGYDQPNGSVTEVVHGVGLTIRRGEVHGLIGESGSGKSQTSFAVLGLLPTGGRVLSGSIVFEGVDLVDGSARQHAAVRGKKIAYIPQEPMSNLDPMFTIGSQLTEPLRVTMGLSKADARRRALDLLARVGIPDPERTFNAYPHQVSGGMAQRVLIAGAVSCDPDLLIADEPTTALDVTIQAEVLDLIRDLQEELQMAVLLVTHNFGVVADLCDRVSVMKDGLIVETGPVRSIFANPLHDYTRSLLDAMLDEDGPVRAPLTEGEAS</sequence>
<evidence type="ECO:0000256" key="5">
    <source>
        <dbReference type="ARBA" id="ARBA00022475"/>
    </source>
</evidence>
<dbReference type="Pfam" id="PF12911">
    <property type="entry name" value="OppC_N"/>
    <property type="match status" value="1"/>
</dbReference>
<dbReference type="InterPro" id="IPR003593">
    <property type="entry name" value="AAA+_ATPase"/>
</dbReference>
<organism evidence="14 15">
    <name type="scientific">Tessaracoccus aquimaris</name>
    <dbReference type="NCBI Taxonomy" id="1332264"/>
    <lineage>
        <taxon>Bacteria</taxon>
        <taxon>Bacillati</taxon>
        <taxon>Actinomycetota</taxon>
        <taxon>Actinomycetes</taxon>
        <taxon>Propionibacteriales</taxon>
        <taxon>Propionibacteriaceae</taxon>
        <taxon>Tessaracoccus</taxon>
    </lineage>
</organism>
<gene>
    <name evidence="14" type="ORF">BW730_11455</name>
</gene>
<feature type="domain" description="ABC transporter" evidence="12">
    <location>
        <begin position="328"/>
        <end position="579"/>
    </location>
</feature>
<dbReference type="PROSITE" id="PS00211">
    <property type="entry name" value="ABC_TRANSPORTER_1"/>
    <property type="match status" value="1"/>
</dbReference>
<protein>
    <submittedName>
        <fullName evidence="14">ABC transporter</fullName>
    </submittedName>
</protein>
<dbReference type="EMBL" id="CP019606">
    <property type="protein sequence ID" value="AQP48010.1"/>
    <property type="molecule type" value="Genomic_DNA"/>
</dbReference>
<dbReference type="STRING" id="1332264.BW730_11455"/>
<dbReference type="SUPFAM" id="SSF161098">
    <property type="entry name" value="MetI-like"/>
    <property type="match status" value="1"/>
</dbReference>
<dbReference type="InterPro" id="IPR027417">
    <property type="entry name" value="P-loop_NTPase"/>
</dbReference>
<dbReference type="CDD" id="cd03257">
    <property type="entry name" value="ABC_NikE_OppD_transporters"/>
    <property type="match status" value="1"/>
</dbReference>
<dbReference type="SMART" id="SM00382">
    <property type="entry name" value="AAA"/>
    <property type="match status" value="1"/>
</dbReference>
<comment type="similarity">
    <text evidence="11">Belongs to the binding-protein-dependent transport system permease family.</text>
</comment>
<dbReference type="Pfam" id="PF00528">
    <property type="entry name" value="BPD_transp_1"/>
    <property type="match status" value="1"/>
</dbReference>
<feature type="transmembrane region" description="Helical" evidence="11">
    <location>
        <begin position="259"/>
        <end position="280"/>
    </location>
</feature>
<dbReference type="GO" id="GO:0005886">
    <property type="term" value="C:plasma membrane"/>
    <property type="evidence" value="ECO:0007669"/>
    <property type="project" value="UniProtKB-SubCell"/>
</dbReference>
<dbReference type="KEGG" id="tes:BW730_11455"/>
<evidence type="ECO:0000259" key="12">
    <source>
        <dbReference type="PROSITE" id="PS50893"/>
    </source>
</evidence>
<keyword evidence="6 11" id="KW-0812">Transmembrane</keyword>
<reference evidence="15" key="1">
    <citation type="submission" date="2017-02" db="EMBL/GenBank/DDBJ databases">
        <title>Tessaracoccus aquaemaris sp. nov., isolated from the intestine of a Korean rockfish, Sebastes schlegelii, in a marine aquaculture pond.</title>
        <authorList>
            <person name="Tak E.J."/>
            <person name="Bae J.-W."/>
        </authorList>
    </citation>
    <scope>NUCLEOTIDE SEQUENCE [LARGE SCALE GENOMIC DNA]</scope>
    <source>
        <strain evidence="15">NSG39</strain>
    </source>
</reference>
<evidence type="ECO:0000256" key="10">
    <source>
        <dbReference type="ARBA" id="ARBA00023136"/>
    </source>
</evidence>
<evidence type="ECO:0000256" key="6">
    <source>
        <dbReference type="ARBA" id="ARBA00022692"/>
    </source>
</evidence>
<dbReference type="InterPro" id="IPR025966">
    <property type="entry name" value="OppC_N"/>
</dbReference>
<evidence type="ECO:0000256" key="3">
    <source>
        <dbReference type="ARBA" id="ARBA00005417"/>
    </source>
</evidence>
<dbReference type="AlphaFoldDB" id="A0A1Q2CPP9"/>
<evidence type="ECO:0000256" key="11">
    <source>
        <dbReference type="RuleBase" id="RU363032"/>
    </source>
</evidence>
<evidence type="ECO:0000256" key="1">
    <source>
        <dbReference type="ARBA" id="ARBA00004141"/>
    </source>
</evidence>
<evidence type="ECO:0000259" key="13">
    <source>
        <dbReference type="PROSITE" id="PS50928"/>
    </source>
</evidence>
<dbReference type="Gene3D" id="3.40.50.300">
    <property type="entry name" value="P-loop containing nucleotide triphosphate hydrolases"/>
    <property type="match status" value="1"/>
</dbReference>
<dbReference type="PROSITE" id="PS50928">
    <property type="entry name" value="ABC_TM1"/>
    <property type="match status" value="1"/>
</dbReference>
<evidence type="ECO:0000256" key="2">
    <source>
        <dbReference type="ARBA" id="ARBA00004202"/>
    </source>
</evidence>
<keyword evidence="15" id="KW-1185">Reference proteome</keyword>
<dbReference type="InterPro" id="IPR000515">
    <property type="entry name" value="MetI-like"/>
</dbReference>
<comment type="similarity">
    <text evidence="3">Belongs to the ABC transporter superfamily.</text>
</comment>
<evidence type="ECO:0000313" key="15">
    <source>
        <dbReference type="Proteomes" id="UP000188145"/>
    </source>
</evidence>
<dbReference type="InterPro" id="IPR017871">
    <property type="entry name" value="ABC_transporter-like_CS"/>
</dbReference>
<keyword evidence="4 11" id="KW-0813">Transport</keyword>
<evidence type="ECO:0000313" key="14">
    <source>
        <dbReference type="EMBL" id="AQP48010.1"/>
    </source>
</evidence>
<dbReference type="GO" id="GO:0055085">
    <property type="term" value="P:transmembrane transport"/>
    <property type="evidence" value="ECO:0007669"/>
    <property type="project" value="InterPro"/>
</dbReference>
<keyword evidence="5" id="KW-1003">Cell membrane</keyword>
<feature type="transmembrane region" description="Helical" evidence="11">
    <location>
        <begin position="151"/>
        <end position="171"/>
    </location>
</feature>
<keyword evidence="10 11" id="KW-0472">Membrane</keyword>
<comment type="subcellular location">
    <subcellularLocation>
        <location evidence="11">Cell membrane</location>
        <topology evidence="11">Multi-pass membrane protein</topology>
    </subcellularLocation>
    <subcellularLocation>
        <location evidence="2">Cell membrane</location>
        <topology evidence="2">Peripheral membrane protein</topology>
    </subcellularLocation>
    <subcellularLocation>
        <location evidence="1">Membrane</location>
        <topology evidence="1">Multi-pass membrane protein</topology>
    </subcellularLocation>
</comment>
<evidence type="ECO:0000256" key="7">
    <source>
        <dbReference type="ARBA" id="ARBA00022741"/>
    </source>
</evidence>
<dbReference type="SUPFAM" id="SSF52540">
    <property type="entry name" value="P-loop containing nucleoside triphosphate hydrolases"/>
    <property type="match status" value="1"/>
</dbReference>
<dbReference type="GO" id="GO:0005524">
    <property type="term" value="F:ATP binding"/>
    <property type="evidence" value="ECO:0007669"/>
    <property type="project" value="UniProtKB-KW"/>
</dbReference>
<evidence type="ECO:0000256" key="4">
    <source>
        <dbReference type="ARBA" id="ARBA00022448"/>
    </source>
</evidence>
<dbReference type="Proteomes" id="UP000188145">
    <property type="component" value="Chromosome"/>
</dbReference>
<accession>A0A1Q2CPP9</accession>
<feature type="transmembrane region" description="Helical" evidence="11">
    <location>
        <begin position="202"/>
        <end position="224"/>
    </location>
</feature>
<dbReference type="GO" id="GO:0016887">
    <property type="term" value="F:ATP hydrolysis activity"/>
    <property type="evidence" value="ECO:0007669"/>
    <property type="project" value="InterPro"/>
</dbReference>
<evidence type="ECO:0000256" key="8">
    <source>
        <dbReference type="ARBA" id="ARBA00022840"/>
    </source>
</evidence>
<feature type="domain" description="ABC transmembrane type-1" evidence="13">
    <location>
        <begin position="89"/>
        <end position="281"/>
    </location>
</feature>
<dbReference type="InterPro" id="IPR035906">
    <property type="entry name" value="MetI-like_sf"/>
</dbReference>